<dbReference type="GO" id="GO:0004672">
    <property type="term" value="F:protein kinase activity"/>
    <property type="evidence" value="ECO:0007669"/>
    <property type="project" value="InterPro"/>
</dbReference>
<accession>A0A9X4MAU9</accession>
<dbReference type="Gene3D" id="1.25.40.10">
    <property type="entry name" value="Tetratricopeptide repeat domain"/>
    <property type="match status" value="1"/>
</dbReference>
<keyword evidence="2 3" id="KW-0067">ATP-binding</keyword>
<dbReference type="SMART" id="SM00220">
    <property type="entry name" value="S_TKc"/>
    <property type="match status" value="1"/>
</dbReference>
<dbReference type="PROSITE" id="PS00107">
    <property type="entry name" value="PROTEIN_KINASE_ATP"/>
    <property type="match status" value="1"/>
</dbReference>
<dbReference type="Proteomes" id="UP001152755">
    <property type="component" value="Unassembled WGS sequence"/>
</dbReference>
<dbReference type="InterPro" id="IPR016032">
    <property type="entry name" value="Sig_transdc_resp-reg_C-effctor"/>
</dbReference>
<keyword evidence="7" id="KW-0418">Kinase</keyword>
<dbReference type="GO" id="GO:0006355">
    <property type="term" value="P:regulation of DNA-templated transcription"/>
    <property type="evidence" value="ECO:0007669"/>
    <property type="project" value="InterPro"/>
</dbReference>
<dbReference type="SUPFAM" id="SSF48452">
    <property type="entry name" value="TPR-like"/>
    <property type="match status" value="1"/>
</dbReference>
<feature type="binding site" evidence="3">
    <location>
        <position position="59"/>
    </location>
    <ligand>
        <name>ATP</name>
        <dbReference type="ChEBI" id="CHEBI:30616"/>
    </ligand>
</feature>
<dbReference type="EMBL" id="JANRHA010000026">
    <property type="protein sequence ID" value="MDG3017161.1"/>
    <property type="molecule type" value="Genomic_DNA"/>
</dbReference>
<dbReference type="Gene3D" id="1.10.510.10">
    <property type="entry name" value="Transferase(Phosphotransferase) domain 1"/>
    <property type="match status" value="1"/>
</dbReference>
<dbReference type="SUPFAM" id="SSF52540">
    <property type="entry name" value="P-loop containing nucleoside triphosphate hydrolases"/>
    <property type="match status" value="1"/>
</dbReference>
<dbReference type="Pfam" id="PF13401">
    <property type="entry name" value="AAA_22"/>
    <property type="match status" value="1"/>
</dbReference>
<dbReference type="PROSITE" id="PS00108">
    <property type="entry name" value="PROTEIN_KINASE_ST"/>
    <property type="match status" value="1"/>
</dbReference>
<dbReference type="InterPro" id="IPR000719">
    <property type="entry name" value="Prot_kinase_dom"/>
</dbReference>
<dbReference type="InterPro" id="IPR011990">
    <property type="entry name" value="TPR-like_helical_dom_sf"/>
</dbReference>
<proteinExistence type="predicted"/>
<name>A0A9X4MAU9_9ACTN</name>
<organism evidence="7 8">
    <name type="scientific">Speluncibacter jeojiensis</name>
    <dbReference type="NCBI Taxonomy" id="2710754"/>
    <lineage>
        <taxon>Bacteria</taxon>
        <taxon>Bacillati</taxon>
        <taxon>Actinomycetota</taxon>
        <taxon>Actinomycetes</taxon>
        <taxon>Mycobacteriales</taxon>
        <taxon>Speluncibacteraceae</taxon>
        <taxon>Speluncibacter</taxon>
    </lineage>
</organism>
<dbReference type="Gene3D" id="1.10.10.10">
    <property type="entry name" value="Winged helix-like DNA-binding domain superfamily/Winged helix DNA-binding domain"/>
    <property type="match status" value="1"/>
</dbReference>
<evidence type="ECO:0000259" key="5">
    <source>
        <dbReference type="PROSITE" id="PS50011"/>
    </source>
</evidence>
<dbReference type="InterPro" id="IPR011009">
    <property type="entry name" value="Kinase-like_dom_sf"/>
</dbReference>
<dbReference type="InterPro" id="IPR008271">
    <property type="entry name" value="Ser/Thr_kinase_AS"/>
</dbReference>
<evidence type="ECO:0000259" key="6">
    <source>
        <dbReference type="PROSITE" id="PS50043"/>
    </source>
</evidence>
<comment type="caution">
    <text evidence="7">The sequence shown here is derived from an EMBL/GenBank/DDBJ whole genome shotgun (WGS) entry which is preliminary data.</text>
</comment>
<dbReference type="InterPro" id="IPR000792">
    <property type="entry name" value="Tscrpt_reg_LuxR_C"/>
</dbReference>
<dbReference type="InterPro" id="IPR049945">
    <property type="entry name" value="AAA_22"/>
</dbReference>
<reference evidence="7" key="1">
    <citation type="submission" date="2022-08" db="EMBL/GenBank/DDBJ databases">
        <title>Genome analysis of Corynebacteriales strain.</title>
        <authorList>
            <person name="Lee S.D."/>
        </authorList>
    </citation>
    <scope>NUCLEOTIDE SEQUENCE</scope>
    <source>
        <strain evidence="7">D3-21</strain>
    </source>
</reference>
<dbReference type="InterPro" id="IPR017441">
    <property type="entry name" value="Protein_kinase_ATP_BS"/>
</dbReference>
<evidence type="ECO:0000256" key="4">
    <source>
        <dbReference type="SAM" id="MobiDB-lite"/>
    </source>
</evidence>
<dbReference type="PRINTS" id="PR00038">
    <property type="entry name" value="HTHLUXR"/>
</dbReference>
<dbReference type="RefSeq" id="WP_332520819.1">
    <property type="nucleotide sequence ID" value="NZ_JANRHA010000026.1"/>
</dbReference>
<protein>
    <submittedName>
        <fullName evidence="7">Protein kinase</fullName>
    </submittedName>
</protein>
<dbReference type="PANTHER" id="PTHR47691">
    <property type="entry name" value="REGULATOR-RELATED"/>
    <property type="match status" value="1"/>
</dbReference>
<evidence type="ECO:0000256" key="2">
    <source>
        <dbReference type="ARBA" id="ARBA00022840"/>
    </source>
</evidence>
<feature type="domain" description="Protein kinase" evidence="5">
    <location>
        <begin position="30"/>
        <end position="297"/>
    </location>
</feature>
<evidence type="ECO:0000256" key="3">
    <source>
        <dbReference type="PROSITE-ProRule" id="PRU10141"/>
    </source>
</evidence>
<evidence type="ECO:0000313" key="7">
    <source>
        <dbReference type="EMBL" id="MDG3017161.1"/>
    </source>
</evidence>
<dbReference type="AlphaFoldDB" id="A0A9X4MAU9"/>
<sequence length="1100" mass="118310">MTDNDRLRGHGERQPLVAEAVTGELAALGFEDAEEVGRGGYGVVYRCTQVDLDRHVAVKVLGTELDEDHRARFLREQQAMGRLTGHPNIVDVLQAGTTAGGHPFIVMPYHPQDSLDTRIRRHGPLAVDEVLRLVVKMAGALETAHSLGIVHRDVKPANILLTDYGEPELTDFGIAQVAGGFRTATGTISGSPAYTAPEVLGGSAPGPFADVYGLGATAYCALTGHAAHERKPGEDVMAQFLRITGQPVPDLRQRGVPDDVAALVAAAMTRDPGGRPSAAALGDLARRAQRDHGHPVAEMALPSGDAPPRPADPGESTERAAPPPPRPDRTGNLPLELTSFLGRRSELAEAKNLLARTRLVTFTGIGGVGKTRLALQVAAMSRRSFPDGVWVVELGEIRDPALLPDMIAGALGLNQQSPRSLLDALTDHLADRKLLLVLDNCEHVVEAAARTAEKLLRACPEVRILATSREPLGIGGEAHLQVAPLGVPEAGGGPRAAARSDAVTLFVERAAAASPGFALTDDNAETIARICAQLDGLPLAIELAAARLQVLSPEQILDRLTDRYTFLSQSGRRVPSRQQTLRLCIDWGHDLCSPAEQQVWAQLSVFAAGFDLDAAEYVCRFDSDRDELLDVITALVDKSIVLRSAFGAEVRFRMLETLRDYGREKLQDGGEFVATCRRHRDWYRRLALDTEAAWIGPDQLARIARLGQEQPNLREALEFALTADGAVEADGTDTEAALQLSTALFGFWLARGLLGEGRHWLDRALAHGPARPTTLRAKALNRQITLVELVGDHAAAAVVVDRAREIGEQTRDPAALAFVEYVIGFHDLFDGDYAQACATLTGALDRFEAQANLFEQVATLIPLGWACELNGDTERSLAVYEKLLAICEAHGESTYRSHALWATAVAVWLQGDRPRAADLLVRGLRLARERDDPFAATPCLEALGWVAQGDRDARRAVVLMSAAESQGALIGMRGATFVLADLQVHHDAAEKAARRALGARAYESARREGAALSLGDAISYALRESAPAPAPAAAGPELTKRENEVADLIAEGLTNKAIAGRLVISLRTVQGHVEHILSKLGFGSRAQVAAWVHERRRDTP</sequence>
<dbReference type="Pfam" id="PF00069">
    <property type="entry name" value="Pkinase"/>
    <property type="match status" value="1"/>
</dbReference>
<dbReference type="CDD" id="cd06170">
    <property type="entry name" value="LuxR_C_like"/>
    <property type="match status" value="1"/>
</dbReference>
<dbReference type="Pfam" id="PF00196">
    <property type="entry name" value="GerE"/>
    <property type="match status" value="1"/>
</dbReference>
<dbReference type="PRINTS" id="PR00364">
    <property type="entry name" value="DISEASERSIST"/>
</dbReference>
<dbReference type="PROSITE" id="PS00622">
    <property type="entry name" value="HTH_LUXR_1"/>
    <property type="match status" value="1"/>
</dbReference>
<dbReference type="Pfam" id="PF25872">
    <property type="entry name" value="HTH_77"/>
    <property type="match status" value="1"/>
</dbReference>
<dbReference type="PROSITE" id="PS50011">
    <property type="entry name" value="PROTEIN_KINASE_DOM"/>
    <property type="match status" value="1"/>
</dbReference>
<feature type="region of interest" description="Disordered" evidence="4">
    <location>
        <begin position="297"/>
        <end position="334"/>
    </location>
</feature>
<evidence type="ECO:0000256" key="1">
    <source>
        <dbReference type="ARBA" id="ARBA00022741"/>
    </source>
</evidence>
<dbReference type="SUPFAM" id="SSF46894">
    <property type="entry name" value="C-terminal effector domain of the bipartite response regulators"/>
    <property type="match status" value="1"/>
</dbReference>
<dbReference type="InterPro" id="IPR036388">
    <property type="entry name" value="WH-like_DNA-bd_sf"/>
</dbReference>
<dbReference type="SMART" id="SM00421">
    <property type="entry name" value="HTH_LUXR"/>
    <property type="match status" value="1"/>
</dbReference>
<dbReference type="PROSITE" id="PS50043">
    <property type="entry name" value="HTH_LUXR_2"/>
    <property type="match status" value="1"/>
</dbReference>
<dbReference type="CDD" id="cd14014">
    <property type="entry name" value="STKc_PknB_like"/>
    <property type="match status" value="1"/>
</dbReference>
<dbReference type="InterPro" id="IPR027417">
    <property type="entry name" value="P-loop_NTPase"/>
</dbReference>
<dbReference type="InterPro" id="IPR058852">
    <property type="entry name" value="HTH_77"/>
</dbReference>
<dbReference type="SUPFAM" id="SSF56112">
    <property type="entry name" value="Protein kinase-like (PK-like)"/>
    <property type="match status" value="1"/>
</dbReference>
<evidence type="ECO:0000313" key="8">
    <source>
        <dbReference type="Proteomes" id="UP001152755"/>
    </source>
</evidence>
<feature type="domain" description="HTH luxR-type" evidence="6">
    <location>
        <begin position="1031"/>
        <end position="1096"/>
    </location>
</feature>
<keyword evidence="8" id="KW-1185">Reference proteome</keyword>
<keyword evidence="7" id="KW-0808">Transferase</keyword>
<dbReference type="GO" id="GO:0016887">
    <property type="term" value="F:ATP hydrolysis activity"/>
    <property type="evidence" value="ECO:0007669"/>
    <property type="project" value="InterPro"/>
</dbReference>
<dbReference type="GO" id="GO:0005524">
    <property type="term" value="F:ATP binding"/>
    <property type="evidence" value="ECO:0007669"/>
    <property type="project" value="UniProtKB-UniRule"/>
</dbReference>
<dbReference type="GO" id="GO:0003677">
    <property type="term" value="F:DNA binding"/>
    <property type="evidence" value="ECO:0007669"/>
    <property type="project" value="InterPro"/>
</dbReference>
<dbReference type="PANTHER" id="PTHR47691:SF3">
    <property type="entry name" value="HTH-TYPE TRANSCRIPTIONAL REGULATOR RV0890C-RELATED"/>
    <property type="match status" value="1"/>
</dbReference>
<keyword evidence="1 3" id="KW-0547">Nucleotide-binding</keyword>
<gene>
    <name evidence="7" type="ORF">NVS88_21630</name>
</gene>
<dbReference type="Gene3D" id="3.40.50.300">
    <property type="entry name" value="P-loop containing nucleotide triphosphate hydrolases"/>
    <property type="match status" value="1"/>
</dbReference>